<gene>
    <name evidence="3" type="ORF">CWATWH0005_239</name>
</gene>
<feature type="compositionally biased region" description="Basic and acidic residues" evidence="1">
    <location>
        <begin position="283"/>
        <end position="293"/>
    </location>
</feature>
<dbReference type="EMBL" id="CAQL01000327">
    <property type="protein sequence ID" value="CCQ55237.1"/>
    <property type="molecule type" value="Genomic_DNA"/>
</dbReference>
<dbReference type="InterPro" id="IPR055188">
    <property type="entry name" value="Choice_anch_I"/>
</dbReference>
<comment type="caution">
    <text evidence="3">The sequence shown here is derived from an EMBL/GenBank/DDBJ whole genome shotgun (WGS) entry which is preliminary data.</text>
</comment>
<evidence type="ECO:0000259" key="2">
    <source>
        <dbReference type="SMART" id="SM00754"/>
    </source>
</evidence>
<dbReference type="GO" id="GO:0004035">
    <property type="term" value="F:alkaline phosphatase activity"/>
    <property type="evidence" value="ECO:0007669"/>
    <property type="project" value="UniProtKB-EC"/>
</dbReference>
<name>T2IR20_CROWT</name>
<evidence type="ECO:0000313" key="4">
    <source>
        <dbReference type="Proteomes" id="UP000017981"/>
    </source>
</evidence>
<evidence type="ECO:0000256" key="1">
    <source>
        <dbReference type="SAM" id="MobiDB-lite"/>
    </source>
</evidence>
<dbReference type="InterPro" id="IPR052956">
    <property type="entry name" value="Mesenchyme-surface_protein"/>
</dbReference>
<sequence length="453" mass="48497">MYQPDAIALFTALGEDLIITANEGDARDYDTFSEEARVDDLVLDPVAFPNFRELQQETNLGRLEVTTVNGISSADVFTVNLSGEQEVPDAVTTEATGDAVLRLNEAGTALTYNIKLEGIDVGSFFGTPQTDDTGDDLQALHFNNADSGQNGPVAFGILNPTQEDELEVNYNPDGSVTLVGAWEVSDTANQPLTDFVDVLRAAENGAEVPLYLNVETEEFPAGEIRGQLTETTAYSEIYAYGARSFTIWDTDGNIIFDSGTELEAITAEAFPEFFNSDNDENTFETRSDAKGPEPEGVVVGEINGKPYGFIGLERVGGIAVYDLTNPTQPEFIQYINERDFTVEAQLEDGSTNPAVGDLGPEGLLFIAAEDSPNGEPLLVVANEVSGTTSIFGINIEVETLPDTAPIYEIQGEGHISPFLGATVTTSGIVTAVDSNGFYVQDPTGDGNPGFLTN</sequence>
<dbReference type="AlphaFoldDB" id="T2IR20"/>
<keyword evidence="3" id="KW-0378">Hydrolase</keyword>
<reference evidence="3 4" key="2">
    <citation type="submission" date="2013-09" db="EMBL/GenBank/DDBJ databases">
        <title>Whole genome comparison of six Crocosphaera watsonii strains with differing phenotypes.</title>
        <authorList>
            <person name="Bench S.R."/>
            <person name="Heller P."/>
            <person name="Frank I."/>
            <person name="Arciniega M."/>
            <person name="Shilova I.N."/>
            <person name="Zehr J.P."/>
        </authorList>
    </citation>
    <scope>NUCLEOTIDE SEQUENCE [LARGE SCALE GENOMIC DNA]</scope>
    <source>
        <strain evidence="3 4">WH 0005</strain>
    </source>
</reference>
<dbReference type="SMART" id="SM00754">
    <property type="entry name" value="CHRD"/>
    <property type="match status" value="1"/>
</dbReference>
<feature type="region of interest" description="Disordered" evidence="1">
    <location>
        <begin position="275"/>
        <end position="296"/>
    </location>
</feature>
<reference evidence="3 4" key="1">
    <citation type="submission" date="2013-01" db="EMBL/GenBank/DDBJ databases">
        <authorList>
            <person name="Bench S."/>
        </authorList>
    </citation>
    <scope>NUCLEOTIDE SEQUENCE [LARGE SCALE GENOMIC DNA]</scope>
    <source>
        <strain evidence="3 4">WH 0005</strain>
    </source>
</reference>
<dbReference type="Proteomes" id="UP000017981">
    <property type="component" value="Unassembled WGS sequence"/>
</dbReference>
<dbReference type="PANTHER" id="PTHR46928">
    <property type="entry name" value="MESENCHYME-SPECIFIC CELL SURFACE GLYCOPROTEIN"/>
    <property type="match status" value="1"/>
</dbReference>
<feature type="domain" description="CHRD" evidence="2">
    <location>
        <begin position="75"/>
        <end position="230"/>
    </location>
</feature>
<dbReference type="EC" id="3.1.3.1" evidence="3"/>
<protein>
    <submittedName>
        <fullName evidence="3">Alkaline phosphatase</fullName>
        <ecNumber evidence="3">3.1.3.1</ecNumber>
    </submittedName>
</protein>
<accession>T2IR20</accession>
<dbReference type="Pfam" id="PF22494">
    <property type="entry name" value="choice_anch_I"/>
    <property type="match status" value="2"/>
</dbReference>
<dbReference type="InterPro" id="IPR010895">
    <property type="entry name" value="CHRD"/>
</dbReference>
<dbReference type="PANTHER" id="PTHR46928:SF1">
    <property type="entry name" value="MESENCHYME-SPECIFIC CELL SURFACE GLYCOPROTEIN"/>
    <property type="match status" value="1"/>
</dbReference>
<proteinExistence type="predicted"/>
<evidence type="ECO:0000313" key="3">
    <source>
        <dbReference type="EMBL" id="CCQ55237.1"/>
    </source>
</evidence>
<organism evidence="3 4">
    <name type="scientific">Crocosphaera watsonii WH 0005</name>
    <dbReference type="NCBI Taxonomy" id="423472"/>
    <lineage>
        <taxon>Bacteria</taxon>
        <taxon>Bacillati</taxon>
        <taxon>Cyanobacteriota</taxon>
        <taxon>Cyanophyceae</taxon>
        <taxon>Oscillatoriophycideae</taxon>
        <taxon>Chroococcales</taxon>
        <taxon>Aphanothecaceae</taxon>
        <taxon>Crocosphaera</taxon>
    </lineage>
</organism>